<name>A0ACC4WEQ1_STRFR</name>
<organism evidence="1 2">
    <name type="scientific">Streptomyces fradiae</name>
    <name type="common">Streptomyces roseoflavus</name>
    <dbReference type="NCBI Taxonomy" id="1906"/>
    <lineage>
        <taxon>Bacteria</taxon>
        <taxon>Bacillati</taxon>
        <taxon>Actinomycetota</taxon>
        <taxon>Actinomycetes</taxon>
        <taxon>Kitasatosporales</taxon>
        <taxon>Streptomycetaceae</taxon>
        <taxon>Streptomyces</taxon>
    </lineage>
</organism>
<evidence type="ECO:0000313" key="2">
    <source>
        <dbReference type="Proteomes" id="UP000037185"/>
    </source>
</evidence>
<evidence type="ECO:0000313" key="1">
    <source>
        <dbReference type="EMBL" id="KNE83051.1"/>
    </source>
</evidence>
<keyword evidence="2" id="KW-1185">Reference proteome</keyword>
<sequence length="197" mass="22037">MFLSLVVSLLHVLMVFLHIAPSNRISQHYGKQINAWIYPLFEQNWRLFAPNPESVNHRISVRTLRTTADGDAHVSGWFDLTALDTSAVEHNPFPSHTAQNTLRRAWTAYLETYGGEDEARSDRALMIRDYLRNIAAERVRAHRPGPGDFTSIQLRVVTQPIAPPRPEGGPAAAAPAPPPASANTRHLPWWKVTNHAG</sequence>
<dbReference type="Proteomes" id="UP000037185">
    <property type="component" value="Unassembled WGS sequence"/>
</dbReference>
<accession>A0ACC4WEQ1</accession>
<protein>
    <submittedName>
        <fullName evidence="1">Uncharacterized protein</fullName>
    </submittedName>
</protein>
<proteinExistence type="predicted"/>
<reference evidence="1" key="1">
    <citation type="submission" date="2015-07" db="EMBL/GenBank/DDBJ databases">
        <title>Draft genome sequence of Streptomyces fradiae, a resistant strain to nitron-oligomycin.</title>
        <authorList>
            <person name="Vatlin A.A."/>
            <person name="Bekker O.B."/>
            <person name="Danilenko V.N."/>
        </authorList>
    </citation>
    <scope>NUCLEOTIDE SEQUENCE</scope>
    <source>
        <strain evidence="1">Olg1-1</strain>
    </source>
</reference>
<gene>
    <name evidence="1" type="ORF">ADZ36_07965</name>
</gene>
<dbReference type="EMBL" id="LGSP01000010">
    <property type="protein sequence ID" value="KNE83051.1"/>
    <property type="molecule type" value="Genomic_DNA"/>
</dbReference>
<comment type="caution">
    <text evidence="1">The sequence shown here is derived from an EMBL/GenBank/DDBJ whole genome shotgun (WGS) entry which is preliminary data.</text>
</comment>